<evidence type="ECO:0000313" key="9">
    <source>
        <dbReference type="EMBL" id="KAF7466264.1"/>
    </source>
</evidence>
<keyword evidence="2" id="KW-0963">Cytoplasm</keyword>
<dbReference type="Proteomes" id="UP000662637">
    <property type="component" value="Unassembled WGS sequence"/>
</dbReference>
<comment type="subunit">
    <text evidence="5">Monomer. Forms a heterodimer with free alpha-hemoglobin. Does not bind beta-hemoglobin nor alpha(2)beta(2) hemoglobin A.</text>
</comment>
<dbReference type="GO" id="GO:0030492">
    <property type="term" value="F:hemoglobin binding"/>
    <property type="evidence" value="ECO:0007669"/>
    <property type="project" value="InterPro"/>
</dbReference>
<gene>
    <name evidence="9" type="ORF">GHT09_002800</name>
    <name evidence="10" type="ORF">MONAX_5E002323</name>
</gene>
<dbReference type="GO" id="GO:0050821">
    <property type="term" value="P:protein stabilization"/>
    <property type="evidence" value="ECO:0007669"/>
    <property type="project" value="InterPro"/>
</dbReference>
<proteinExistence type="inferred from homology"/>
<sequence length="102" mass="12008">MAHLQSNKDLISTGMKEFNVLLNQQVFNDPLISEEDMMTVVDDWVNFYVSYYKQHMKGEQQEQVGALQELQQQLDILAKSFLVKYKDFLKSQEHPNHKLPSF</sequence>
<evidence type="ECO:0000256" key="3">
    <source>
        <dbReference type="ARBA" id="ARBA00023186"/>
    </source>
</evidence>
<dbReference type="InterPro" id="IPR015317">
    <property type="entry name" value="A_Hb_stabilising_prot"/>
</dbReference>
<keyword evidence="3" id="KW-0143">Chaperone</keyword>
<name>A0A5E4C6M9_MARMO</name>
<comment type="similarity">
    <text evidence="4">Belongs to the AHSP family.</text>
</comment>
<evidence type="ECO:0000256" key="2">
    <source>
        <dbReference type="ARBA" id="ARBA00022490"/>
    </source>
</evidence>
<dbReference type="GO" id="GO:0005737">
    <property type="term" value="C:cytoplasm"/>
    <property type="evidence" value="ECO:0007669"/>
    <property type="project" value="UniProtKB-SubCell"/>
</dbReference>
<dbReference type="FunFam" id="1.20.58.420:FF:000002">
    <property type="entry name" value="Alpha-hemoglobin-stabilizing protein"/>
    <property type="match status" value="1"/>
</dbReference>
<dbReference type="PANTHER" id="PTHR15914">
    <property type="entry name" value="ALPHA-HEMOGLOBIN-STABILIZING PROTEIN"/>
    <property type="match status" value="1"/>
</dbReference>
<dbReference type="Proteomes" id="UP000335636">
    <property type="component" value="Unassembled WGS sequence"/>
</dbReference>
<evidence type="ECO:0000256" key="1">
    <source>
        <dbReference type="ARBA" id="ARBA00004496"/>
    </source>
</evidence>
<dbReference type="Pfam" id="PF09236">
    <property type="entry name" value="AHSP"/>
    <property type="match status" value="1"/>
</dbReference>
<organism evidence="10 11">
    <name type="scientific">Marmota monax</name>
    <name type="common">Woodchuck</name>
    <dbReference type="NCBI Taxonomy" id="9995"/>
    <lineage>
        <taxon>Eukaryota</taxon>
        <taxon>Metazoa</taxon>
        <taxon>Chordata</taxon>
        <taxon>Craniata</taxon>
        <taxon>Vertebrata</taxon>
        <taxon>Euteleostomi</taxon>
        <taxon>Mammalia</taxon>
        <taxon>Eutheria</taxon>
        <taxon>Euarchontoglires</taxon>
        <taxon>Glires</taxon>
        <taxon>Rodentia</taxon>
        <taxon>Sciuromorpha</taxon>
        <taxon>Sciuridae</taxon>
        <taxon>Xerinae</taxon>
        <taxon>Marmotini</taxon>
        <taxon>Marmota</taxon>
    </lineage>
</organism>
<evidence type="ECO:0000256" key="7">
    <source>
        <dbReference type="ARBA" id="ARBA00079289"/>
    </source>
</evidence>
<evidence type="ECO:0000256" key="4">
    <source>
        <dbReference type="ARBA" id="ARBA00061424"/>
    </source>
</evidence>
<dbReference type="InterPro" id="IPR036468">
    <property type="entry name" value="AHSP_sf"/>
</dbReference>
<comment type="subcellular location">
    <subcellularLocation>
        <location evidence="1">Cytoplasm</location>
    </subcellularLocation>
</comment>
<evidence type="ECO:0000313" key="11">
    <source>
        <dbReference type="Proteomes" id="UP000335636"/>
    </source>
</evidence>
<dbReference type="SUPFAM" id="SSF109751">
    <property type="entry name" value="Alpha-hemoglobin stabilizing protein AHSP"/>
    <property type="match status" value="1"/>
</dbReference>
<dbReference type="EMBL" id="CABDUW010000967">
    <property type="protein sequence ID" value="VTJ77366.1"/>
    <property type="molecule type" value="Genomic_DNA"/>
</dbReference>
<dbReference type="GO" id="GO:0006457">
    <property type="term" value="P:protein folding"/>
    <property type="evidence" value="ECO:0007669"/>
    <property type="project" value="InterPro"/>
</dbReference>
<evidence type="ECO:0000256" key="6">
    <source>
        <dbReference type="ARBA" id="ARBA00072174"/>
    </source>
</evidence>
<evidence type="ECO:0000256" key="5">
    <source>
        <dbReference type="ARBA" id="ARBA00066302"/>
    </source>
</evidence>
<dbReference type="EMBL" id="WJEC01007857">
    <property type="protein sequence ID" value="KAF7466264.1"/>
    <property type="molecule type" value="Genomic_DNA"/>
</dbReference>
<dbReference type="GO" id="GO:0030218">
    <property type="term" value="P:erythrocyte differentiation"/>
    <property type="evidence" value="ECO:0007669"/>
    <property type="project" value="InterPro"/>
</dbReference>
<keyword evidence="11" id="KW-1185">Reference proteome</keyword>
<protein>
    <recommendedName>
        <fullName evidence="6">Alpha-hemoglobin-stabilizing protein</fullName>
    </recommendedName>
    <alternativeName>
        <fullName evidence="8">Erythroid differentiation-related factor</fullName>
    </alternativeName>
    <alternativeName>
        <fullName evidence="7">Erythroid-associated factor</fullName>
    </alternativeName>
</protein>
<evidence type="ECO:0000256" key="8">
    <source>
        <dbReference type="ARBA" id="ARBA00081968"/>
    </source>
</evidence>
<dbReference type="PANTHER" id="PTHR15914:SF0">
    <property type="entry name" value="ALPHA-HEMOGLOBIN-STABILIZING PROTEIN"/>
    <property type="match status" value="1"/>
</dbReference>
<reference evidence="9" key="2">
    <citation type="submission" date="2020-08" db="EMBL/GenBank/DDBJ databases">
        <authorList>
            <person name="Shumante A."/>
            <person name="Zimin A.V."/>
            <person name="Puiu D."/>
            <person name="Salzberg S.L."/>
        </authorList>
    </citation>
    <scope>NUCLEOTIDE SEQUENCE</scope>
    <source>
        <strain evidence="9">WC2-LM</strain>
        <tissue evidence="9">Liver</tissue>
    </source>
</reference>
<reference evidence="10 11" key="1">
    <citation type="submission" date="2019-04" db="EMBL/GenBank/DDBJ databases">
        <authorList>
            <person name="Alioto T."/>
            <person name="Alioto T."/>
        </authorList>
    </citation>
    <scope>NUCLEOTIDE SEQUENCE [LARGE SCALE GENOMIC DNA]</scope>
</reference>
<dbReference type="AlphaFoldDB" id="A0A5E4C6M9"/>
<accession>A0A5E4C6M9</accession>
<dbReference type="Gene3D" id="1.20.58.420">
    <property type="entry name" value="AHSP"/>
    <property type="match status" value="1"/>
</dbReference>
<evidence type="ECO:0000313" key="10">
    <source>
        <dbReference type="EMBL" id="VTJ77366.1"/>
    </source>
</evidence>